<dbReference type="PANTHER" id="PTHR47447">
    <property type="entry name" value="OS03G0856100 PROTEIN"/>
    <property type="match status" value="1"/>
</dbReference>
<accession>A0ABQ8FH54</accession>
<protein>
    <recommendedName>
        <fullName evidence="7">Pentacotripeptide-repeat region of PRORP domain-containing protein</fullName>
    </recommendedName>
</protein>
<evidence type="ECO:0000256" key="3">
    <source>
        <dbReference type="ARBA" id="ARBA00044493"/>
    </source>
</evidence>
<dbReference type="InterPro" id="IPR011990">
    <property type="entry name" value="TPR-like_helical_dom_sf"/>
</dbReference>
<keyword evidence="6" id="KW-1185">Reference proteome</keyword>
<proteinExistence type="inferred from homology"/>
<dbReference type="PANTHER" id="PTHR47447:SF17">
    <property type="entry name" value="OS12G0638900 PROTEIN"/>
    <property type="match status" value="1"/>
</dbReference>
<evidence type="ECO:0000256" key="1">
    <source>
        <dbReference type="ARBA" id="ARBA00006192"/>
    </source>
</evidence>
<organism evidence="5 6">
    <name type="scientific">Batrachochytrium salamandrivorans</name>
    <dbReference type="NCBI Taxonomy" id="1357716"/>
    <lineage>
        <taxon>Eukaryota</taxon>
        <taxon>Fungi</taxon>
        <taxon>Fungi incertae sedis</taxon>
        <taxon>Chytridiomycota</taxon>
        <taxon>Chytridiomycota incertae sedis</taxon>
        <taxon>Chytridiomycetes</taxon>
        <taxon>Rhizophydiales</taxon>
        <taxon>Rhizophydiales incertae sedis</taxon>
        <taxon>Batrachochytrium</taxon>
    </lineage>
</organism>
<dbReference type="Pfam" id="PF13812">
    <property type="entry name" value="PPR_3"/>
    <property type="match status" value="1"/>
</dbReference>
<reference evidence="5 6" key="1">
    <citation type="submission" date="2021-02" db="EMBL/GenBank/DDBJ databases">
        <title>Variation within the Batrachochytrium salamandrivorans European outbreak.</title>
        <authorList>
            <person name="Kelly M."/>
            <person name="Pasmans F."/>
            <person name="Shea T.P."/>
            <person name="Munoz J.F."/>
            <person name="Carranza S."/>
            <person name="Cuomo C.A."/>
            <person name="Martel A."/>
        </authorList>
    </citation>
    <scope>NUCLEOTIDE SEQUENCE [LARGE SCALE GENOMIC DNA]</scope>
    <source>
        <strain evidence="5 6">AMFP18/2</strain>
    </source>
</reference>
<keyword evidence="2" id="KW-0677">Repeat</keyword>
<dbReference type="Gene3D" id="1.25.40.10">
    <property type="entry name" value="Tetratricopeptide repeat domain"/>
    <property type="match status" value="2"/>
</dbReference>
<comment type="caution">
    <text evidence="5">The sequence shown here is derived from an EMBL/GenBank/DDBJ whole genome shotgun (WGS) entry which is preliminary data.</text>
</comment>
<sequence>MPDVPCWRPLRKLLQTRPWRNATTIKLIPEAFIEQFSPLRSIHIISSALISQPFHISPSRPSAHQLRHITTFAPTKTLTRTPAQLTSEDALEKALIYCAKAGDGKLALKYLAERGHSSWTTLTLCHFLKHFDPDSNGRRFVRVVTELMRSGKLLESIHCFIIADKVAAWPYGSNLAAVVGDLVVRHSKNMDPIGSLVLLLMCGRTSETVINNSIGTIEHPEMRTILSLYVISKRNIPISQRIILQDFESFKLLIGSINWSNPIFLETRAVSNAVATMMNAIVSLKNPNLVDCHVYWLRRHLPVNILAKIPDLFDLAILRVISASVGEIATESAAEGTTESTSLEMAHVSPNSQTAQKSTISTYERDLSQNQKWLIRANSLVQDIIDGQVVPSQNLMDGVVLYLTETMQYQSGKFGNLDFLLNLFVSFERRGYLPELERYHSILKCMSNPAVSIMHCRNSTSQEAIRMVYRMEKSGILPTALTYSLVFQVAARHRSKRMSLFLPGFERHMFEYGITYDPTLMAHAIRAFCKGNCLDFVAQRFRDMRFAGTTPHIDLYACFFEACSYSHNFSIFALHDLRRSMQRDGVMADIRIYESLIQCCILTRDVSAAVDICTEMNLYKVCMTSMIIDNLEKLGDMFDEAVQRTLRDLVRVSSSTYAPASRAK</sequence>
<evidence type="ECO:0000313" key="6">
    <source>
        <dbReference type="Proteomes" id="UP001648503"/>
    </source>
</evidence>
<evidence type="ECO:0000313" key="5">
    <source>
        <dbReference type="EMBL" id="KAH6598213.1"/>
    </source>
</evidence>
<name>A0ABQ8FH54_9FUNG</name>
<dbReference type="Proteomes" id="UP001648503">
    <property type="component" value="Unassembled WGS sequence"/>
</dbReference>
<evidence type="ECO:0000256" key="2">
    <source>
        <dbReference type="ARBA" id="ARBA00022737"/>
    </source>
</evidence>
<dbReference type="InterPro" id="IPR002885">
    <property type="entry name" value="PPR_rpt"/>
</dbReference>
<comment type="subunit">
    <text evidence="4">Binds to mitochondrial small subunit 15S rRNA.</text>
</comment>
<gene>
    <name evidence="5" type="ORF">BASA50_003828</name>
</gene>
<comment type="function">
    <text evidence="3">Regulates mitochondrial small subunit maturation by controlling 15S rRNA 5'-end processing. Localizes to the 5' precursor of the 15S rRNA in a position that is subsequently occupied by mS47 in the mature yeast mtSSU. Uses structure and sequence-specific RNA recognition, binding to a single-stranded region of the precursor and specifically recognizing bases -6 to -1. The exchange of Ccm1 for mS47 is coupled to the irreversible removal of precursor rRNA that is accompanied by conformational changes of the mitoribosomal proteins uS5m and mS26. These conformational changes signal completion of 5'-end rRNA processing through protection of the mature 5'-end of the 15S rRNA and stabilization of mS47. The removal of the 5' precursor together with the dissociation of Ccm1 may be catalyzed by the 5'-3' exoribonuclease Pet127. Involved in the specific removal of group I introns in mitochondrial encoded transcripts.</text>
</comment>
<evidence type="ECO:0008006" key="7">
    <source>
        <dbReference type="Google" id="ProtNLM"/>
    </source>
</evidence>
<evidence type="ECO:0000256" key="4">
    <source>
        <dbReference type="ARBA" id="ARBA00044511"/>
    </source>
</evidence>
<dbReference type="EMBL" id="JAFCIX010000114">
    <property type="protein sequence ID" value="KAH6598213.1"/>
    <property type="molecule type" value="Genomic_DNA"/>
</dbReference>
<comment type="similarity">
    <text evidence="1">Belongs to the CCM1 family.</text>
</comment>